<name>A0AAD0ZJT6_9PSED</name>
<gene>
    <name evidence="1" type="ORF">C4K07_4022</name>
</gene>
<evidence type="ECO:0000313" key="2">
    <source>
        <dbReference type="Proteomes" id="UP000280455"/>
    </source>
</evidence>
<dbReference type="Proteomes" id="UP000280455">
    <property type="component" value="Chromosome"/>
</dbReference>
<dbReference type="AlphaFoldDB" id="A0AAD0ZJT6"/>
<protein>
    <submittedName>
        <fullName evidence="1">Uncharacterized protein</fullName>
    </submittedName>
</protein>
<reference evidence="1 2" key="1">
    <citation type="submission" date="2018-03" db="EMBL/GenBank/DDBJ databases">
        <title>Diversity of phytobeneficial traits revealed by whole-genome analysis of worldwide-isolated phenazine-producing Pseudomonas spp.</title>
        <authorList>
            <person name="Biessy A."/>
            <person name="Novinscak A."/>
            <person name="Blom J."/>
            <person name="Leger G."/>
            <person name="Thomashow L.S."/>
            <person name="Cazorla F.M."/>
            <person name="Josic D."/>
            <person name="Filion M."/>
        </authorList>
    </citation>
    <scope>NUCLEOTIDE SEQUENCE [LARGE SCALE GENOMIC DNA]</scope>
    <source>
        <strain evidence="1 2">ChPhzS24</strain>
    </source>
</reference>
<proteinExistence type="predicted"/>
<evidence type="ECO:0000313" key="1">
    <source>
        <dbReference type="EMBL" id="AZE30803.1"/>
    </source>
</evidence>
<organism evidence="1 2">
    <name type="scientific">Pseudomonas chlororaphis subsp. aureofaciens</name>
    <dbReference type="NCBI Taxonomy" id="587851"/>
    <lineage>
        <taxon>Bacteria</taxon>
        <taxon>Pseudomonadati</taxon>
        <taxon>Pseudomonadota</taxon>
        <taxon>Gammaproteobacteria</taxon>
        <taxon>Pseudomonadales</taxon>
        <taxon>Pseudomonadaceae</taxon>
        <taxon>Pseudomonas</taxon>
    </lineage>
</organism>
<dbReference type="EMBL" id="CP027750">
    <property type="protein sequence ID" value="AZE30803.1"/>
    <property type="molecule type" value="Genomic_DNA"/>
</dbReference>
<sequence length="65" mass="6852">MGGFWMIKAASLPASGALSRASRIAARSLLQTKTVGLFVGARLARDGVGTDIKKPPGLFAEPRWP</sequence>
<accession>A0AAD0ZJT6</accession>